<evidence type="ECO:0000256" key="2">
    <source>
        <dbReference type="ARBA" id="ARBA00022448"/>
    </source>
</evidence>
<protein>
    <submittedName>
        <fullName evidence="7">Cationic amino acid transporter 4</fullName>
    </submittedName>
</protein>
<dbReference type="Gene3D" id="1.20.1740.10">
    <property type="entry name" value="Amino acid/polyamine transporter I"/>
    <property type="match status" value="1"/>
</dbReference>
<feature type="transmembrane region" description="Helical" evidence="6">
    <location>
        <begin position="238"/>
        <end position="260"/>
    </location>
</feature>
<gene>
    <name evidence="7" type="primary">SLC7A4_5</name>
    <name evidence="7" type="ORF">Ciccas_011508</name>
</gene>
<keyword evidence="3 6" id="KW-0812">Transmembrane</keyword>
<comment type="subcellular location">
    <subcellularLocation>
        <location evidence="1">Membrane</location>
        <topology evidence="1">Multi-pass membrane protein</topology>
    </subcellularLocation>
</comment>
<dbReference type="Proteomes" id="UP001626550">
    <property type="component" value="Unassembled WGS sequence"/>
</dbReference>
<dbReference type="PANTHER" id="PTHR43243:SF4">
    <property type="entry name" value="CATIONIC AMINO ACID TRANSPORTER 4"/>
    <property type="match status" value="1"/>
</dbReference>
<keyword evidence="8" id="KW-1185">Reference proteome</keyword>
<dbReference type="Pfam" id="PF13520">
    <property type="entry name" value="AA_permease_2"/>
    <property type="match status" value="1"/>
</dbReference>
<keyword evidence="5 6" id="KW-0472">Membrane</keyword>
<evidence type="ECO:0000313" key="8">
    <source>
        <dbReference type="Proteomes" id="UP001626550"/>
    </source>
</evidence>
<evidence type="ECO:0000256" key="5">
    <source>
        <dbReference type="ARBA" id="ARBA00023136"/>
    </source>
</evidence>
<feature type="transmembrane region" description="Helical" evidence="6">
    <location>
        <begin position="169"/>
        <end position="186"/>
    </location>
</feature>
<feature type="transmembrane region" description="Helical" evidence="6">
    <location>
        <begin position="101"/>
        <end position="122"/>
    </location>
</feature>
<dbReference type="PANTHER" id="PTHR43243">
    <property type="entry name" value="INNER MEMBRANE TRANSPORTER YGJI-RELATED"/>
    <property type="match status" value="1"/>
</dbReference>
<feature type="transmembrane region" description="Helical" evidence="6">
    <location>
        <begin position="198"/>
        <end position="218"/>
    </location>
</feature>
<proteinExistence type="predicted"/>
<name>A0ABD2PRP7_9PLAT</name>
<evidence type="ECO:0000256" key="3">
    <source>
        <dbReference type="ARBA" id="ARBA00022692"/>
    </source>
</evidence>
<dbReference type="AlphaFoldDB" id="A0ABD2PRP7"/>
<accession>A0ABD2PRP7</accession>
<feature type="transmembrane region" description="Helical" evidence="6">
    <location>
        <begin position="71"/>
        <end position="89"/>
    </location>
</feature>
<evidence type="ECO:0000256" key="4">
    <source>
        <dbReference type="ARBA" id="ARBA00022989"/>
    </source>
</evidence>
<sequence>MFMERFSSKSKELWRGMRRSKPLTSSNMDTPLKRCLTVFDLTLLGIGNMAGSGIYVLTGTVIRDKAGPSTFLSYMIAGITAFLNAICYSELASRIPKAGSAYIYTYIASGEFLAFLIGWSVILEYVLSVASVARGWSGILDTMTNGTIKNGTIATFGRFPAHTEFFGEYPDFIGFLVVLFLGVVLSRGPKLSAHLNSAVTMCNLMVIVLTSGTMLSHVTQTGSKFAPASKGGFFPHGFAGMIGGAGTCFYAFIGFDAITISCEEALDPKRSIPIASAVSVGLVMTLFIISSAALVLFVPWWEVDRTAAYTAAFTAKGITWARYVTGIGSVLGLSASLFTSMYAMPRIVYSMAADGLLPSWLGYVMPSTQVR</sequence>
<keyword evidence="4 6" id="KW-1133">Transmembrane helix</keyword>
<dbReference type="EMBL" id="JBJKFK010003405">
    <property type="protein sequence ID" value="KAL3309939.1"/>
    <property type="molecule type" value="Genomic_DNA"/>
</dbReference>
<organism evidence="7 8">
    <name type="scientific">Cichlidogyrus casuarinus</name>
    <dbReference type="NCBI Taxonomy" id="1844966"/>
    <lineage>
        <taxon>Eukaryota</taxon>
        <taxon>Metazoa</taxon>
        <taxon>Spiralia</taxon>
        <taxon>Lophotrochozoa</taxon>
        <taxon>Platyhelminthes</taxon>
        <taxon>Monogenea</taxon>
        <taxon>Monopisthocotylea</taxon>
        <taxon>Dactylogyridea</taxon>
        <taxon>Ancyrocephalidae</taxon>
        <taxon>Cichlidogyrus</taxon>
    </lineage>
</organism>
<keyword evidence="2" id="KW-0813">Transport</keyword>
<dbReference type="InterPro" id="IPR002293">
    <property type="entry name" value="AA/rel_permease1"/>
</dbReference>
<evidence type="ECO:0000313" key="7">
    <source>
        <dbReference type="EMBL" id="KAL3309939.1"/>
    </source>
</evidence>
<dbReference type="PIRSF" id="PIRSF006060">
    <property type="entry name" value="AA_transporter"/>
    <property type="match status" value="1"/>
</dbReference>
<evidence type="ECO:0000256" key="1">
    <source>
        <dbReference type="ARBA" id="ARBA00004141"/>
    </source>
</evidence>
<dbReference type="GO" id="GO:0016020">
    <property type="term" value="C:membrane"/>
    <property type="evidence" value="ECO:0007669"/>
    <property type="project" value="UniProtKB-SubCell"/>
</dbReference>
<feature type="transmembrane region" description="Helical" evidence="6">
    <location>
        <begin position="320"/>
        <end position="343"/>
    </location>
</feature>
<feature type="transmembrane region" description="Helical" evidence="6">
    <location>
        <begin position="272"/>
        <end position="300"/>
    </location>
</feature>
<reference evidence="7 8" key="1">
    <citation type="submission" date="2024-11" db="EMBL/GenBank/DDBJ databases">
        <title>Adaptive evolution of stress response genes in parasites aligns with host niche diversity.</title>
        <authorList>
            <person name="Hahn C."/>
            <person name="Resl P."/>
        </authorList>
    </citation>
    <scope>NUCLEOTIDE SEQUENCE [LARGE SCALE GENOMIC DNA]</scope>
    <source>
        <strain evidence="7">EGGRZ-B1_66</strain>
        <tissue evidence="7">Body</tissue>
    </source>
</reference>
<evidence type="ECO:0000256" key="6">
    <source>
        <dbReference type="SAM" id="Phobius"/>
    </source>
</evidence>
<comment type="caution">
    <text evidence="7">The sequence shown here is derived from an EMBL/GenBank/DDBJ whole genome shotgun (WGS) entry which is preliminary data.</text>
</comment>